<accession>A0A0P7D7H3</accession>
<dbReference type="EMBL" id="LJTC01000023">
    <property type="protein sequence ID" value="KPM76003.1"/>
    <property type="molecule type" value="Genomic_DNA"/>
</dbReference>
<name>A0A0P7D7H3_9GAMM</name>
<sequence>MGEYKYIAICPVAPVEKQCPVELEVVETPLPVPLDWETFQNEVAPQIIIVLLTCYGWKKLSKMVWNR</sequence>
<comment type="caution">
    <text evidence="1">The sequence shown here is derived from an EMBL/GenBank/DDBJ whole genome shotgun (WGS) entry which is preliminary data.</text>
</comment>
<dbReference type="PATRIC" id="fig|570156.3.peg.2369"/>
<organism evidence="1 2">
    <name type="scientific">Pseudoalteromonas lipolytica</name>
    <dbReference type="NCBI Taxonomy" id="570156"/>
    <lineage>
        <taxon>Bacteria</taxon>
        <taxon>Pseudomonadati</taxon>
        <taxon>Pseudomonadota</taxon>
        <taxon>Gammaproteobacteria</taxon>
        <taxon>Alteromonadales</taxon>
        <taxon>Pseudoalteromonadaceae</taxon>
        <taxon>Pseudoalteromonas</taxon>
    </lineage>
</organism>
<dbReference type="AlphaFoldDB" id="A0A0P7D7H3"/>
<reference evidence="1 2" key="1">
    <citation type="submission" date="2015-09" db="EMBL/GenBank/DDBJ databases">
        <title>Draft Genome Sequence of Pseudoalteromonas lipolytica UCD-48B.</title>
        <authorList>
            <person name="Krusor M."/>
            <person name="Coil D.A."/>
            <person name="Lang J.M."/>
            <person name="Eisen J.A."/>
            <person name="Alexiev A."/>
        </authorList>
    </citation>
    <scope>NUCLEOTIDE SEQUENCE [LARGE SCALE GENOMIC DNA]</scope>
    <source>
        <strain evidence="1 2">UCD-48B</strain>
    </source>
</reference>
<dbReference type="Proteomes" id="UP000050378">
    <property type="component" value="Unassembled WGS sequence"/>
</dbReference>
<evidence type="ECO:0000313" key="1">
    <source>
        <dbReference type="EMBL" id="KPM76003.1"/>
    </source>
</evidence>
<dbReference type="STRING" id="570156.AOG27_20800"/>
<evidence type="ECO:0000313" key="2">
    <source>
        <dbReference type="Proteomes" id="UP000050378"/>
    </source>
</evidence>
<protein>
    <submittedName>
        <fullName evidence="1">Uncharacterized protein</fullName>
    </submittedName>
</protein>
<gene>
    <name evidence="1" type="ORF">AOG27_20800</name>
</gene>
<proteinExistence type="predicted"/>